<feature type="transmembrane region" description="Helical" evidence="1">
    <location>
        <begin position="166"/>
        <end position="188"/>
    </location>
</feature>
<keyword evidence="1" id="KW-1133">Transmembrane helix</keyword>
<accession>A0A502CQY6</accession>
<feature type="domain" description="Fido" evidence="2">
    <location>
        <begin position="113"/>
        <end position="258"/>
    </location>
</feature>
<dbReference type="InterPro" id="IPR003812">
    <property type="entry name" value="Fido"/>
</dbReference>
<comment type="caution">
    <text evidence="3">The sequence shown here is derived from an EMBL/GenBank/DDBJ whole genome shotgun (WGS) entry which is preliminary data.</text>
</comment>
<keyword evidence="1" id="KW-0812">Transmembrane</keyword>
<proteinExistence type="predicted"/>
<dbReference type="AlphaFoldDB" id="A0A502CQY6"/>
<evidence type="ECO:0000259" key="2">
    <source>
        <dbReference type="PROSITE" id="PS51459"/>
    </source>
</evidence>
<evidence type="ECO:0000313" key="3">
    <source>
        <dbReference type="EMBL" id="TPG14940.1"/>
    </source>
</evidence>
<dbReference type="Proteomes" id="UP000317722">
    <property type="component" value="Unassembled WGS sequence"/>
</dbReference>
<reference evidence="3 4" key="1">
    <citation type="journal article" date="2019" name="Environ. Microbiol.">
        <title>Species interactions and distinct microbial communities in high Arctic permafrost affected cryosols are associated with the CH4 and CO2 gas fluxes.</title>
        <authorList>
            <person name="Altshuler I."/>
            <person name="Hamel J."/>
            <person name="Turney S."/>
            <person name="Magnuson E."/>
            <person name="Levesque R."/>
            <person name="Greer C."/>
            <person name="Whyte L.G."/>
        </authorList>
    </citation>
    <scope>NUCLEOTIDE SEQUENCE [LARGE SCALE GENOMIC DNA]</scope>
    <source>
        <strain evidence="3 4">S9.3A</strain>
    </source>
</reference>
<protein>
    <recommendedName>
        <fullName evidence="2">Fido domain-containing protein</fullName>
    </recommendedName>
</protein>
<sequence length="283" mass="29058">MPSVVDVIANLRALADLPGVPERITAAREACERVRWHEALRRRIPEAAAESRVRGAQASAALEGATVPLDLVRDVMRGAAQWPLQPDPVELVARGAVNATAESEHVRSLVASAPLQALARLHVAAASDLVPSDQLGRPRIEAESSSEFLDLGAAPLASALRDRLELLVAVMTAGAAVPALVVAAVAHAEIATTRPFVRGNGVVARAVERALVQATGLDPTGVVVTEAGHAAQGGPAYLGALAAYGTGSPEGLGLWIGHCADAIVAGAVQGEQICDAVRAGRLT</sequence>
<name>A0A502CQY6_9MICO</name>
<evidence type="ECO:0000256" key="1">
    <source>
        <dbReference type="SAM" id="Phobius"/>
    </source>
</evidence>
<dbReference type="PROSITE" id="PS51459">
    <property type="entry name" value="FIDO"/>
    <property type="match status" value="1"/>
</dbReference>
<keyword evidence="4" id="KW-1185">Reference proteome</keyword>
<dbReference type="EMBL" id="RCZM01000005">
    <property type="protein sequence ID" value="TPG14940.1"/>
    <property type="molecule type" value="Genomic_DNA"/>
</dbReference>
<dbReference type="SUPFAM" id="SSF140931">
    <property type="entry name" value="Fic-like"/>
    <property type="match status" value="1"/>
</dbReference>
<evidence type="ECO:0000313" key="4">
    <source>
        <dbReference type="Proteomes" id="UP000317722"/>
    </source>
</evidence>
<dbReference type="InterPro" id="IPR036597">
    <property type="entry name" value="Fido-like_dom_sf"/>
</dbReference>
<dbReference type="OrthoDB" id="5241763at2"/>
<gene>
    <name evidence="3" type="ORF">EAH86_15480</name>
</gene>
<keyword evidence="1" id="KW-0472">Membrane</keyword>
<dbReference type="Gene3D" id="1.10.3290.10">
    <property type="entry name" value="Fido-like domain"/>
    <property type="match status" value="1"/>
</dbReference>
<organism evidence="3 4">
    <name type="scientific">Pedococcus bigeumensis</name>
    <dbReference type="NCBI Taxonomy" id="433644"/>
    <lineage>
        <taxon>Bacteria</taxon>
        <taxon>Bacillati</taxon>
        <taxon>Actinomycetota</taxon>
        <taxon>Actinomycetes</taxon>
        <taxon>Micrococcales</taxon>
        <taxon>Intrasporangiaceae</taxon>
        <taxon>Pedococcus</taxon>
    </lineage>
</organism>